<evidence type="ECO:0000256" key="5">
    <source>
        <dbReference type="ARBA" id="ARBA00023295"/>
    </source>
</evidence>
<feature type="chain" id="PRO_5047185568" evidence="6">
    <location>
        <begin position="23"/>
        <end position="676"/>
    </location>
</feature>
<keyword evidence="3 10" id="KW-0378">Hydrolase</keyword>
<dbReference type="InterPro" id="IPR019563">
    <property type="entry name" value="GH97_catalytic"/>
</dbReference>
<name>A0ABV9KQX6_9BACT</name>
<dbReference type="Pfam" id="PF14509">
    <property type="entry name" value="GH97_C"/>
    <property type="match status" value="1"/>
</dbReference>
<accession>A0ABV9KQX6</accession>
<proteinExistence type="predicted"/>
<comment type="caution">
    <text evidence="10">The sequence shown here is derived from an EMBL/GenBank/DDBJ whole genome shotgun (WGS) entry which is preliminary data.</text>
</comment>
<dbReference type="EC" id="3.2.1.-" evidence="10"/>
<feature type="domain" description="Glycosyl-hydrolase 97 N-terminal" evidence="8">
    <location>
        <begin position="28"/>
        <end position="306"/>
    </location>
</feature>
<reference evidence="11" key="1">
    <citation type="journal article" date="2019" name="Int. J. Syst. Evol. Microbiol.">
        <title>The Global Catalogue of Microorganisms (GCM) 10K type strain sequencing project: providing services to taxonomists for standard genome sequencing and annotation.</title>
        <authorList>
            <consortium name="The Broad Institute Genomics Platform"/>
            <consortium name="The Broad Institute Genome Sequencing Center for Infectious Disease"/>
            <person name="Wu L."/>
            <person name="Ma J."/>
        </authorList>
    </citation>
    <scope>NUCLEOTIDE SEQUENCE [LARGE SCALE GENOMIC DNA]</scope>
    <source>
        <strain evidence="11">CCUG 66188</strain>
    </source>
</reference>
<dbReference type="EMBL" id="JBHSGN010000011">
    <property type="protein sequence ID" value="MFC4672457.1"/>
    <property type="molecule type" value="Genomic_DNA"/>
</dbReference>
<dbReference type="Gene3D" id="3.20.20.70">
    <property type="entry name" value="Aldolase class I"/>
    <property type="match status" value="1"/>
</dbReference>
<dbReference type="Proteomes" id="UP001596023">
    <property type="component" value="Unassembled WGS sequence"/>
</dbReference>
<evidence type="ECO:0000313" key="11">
    <source>
        <dbReference type="Proteomes" id="UP001596023"/>
    </source>
</evidence>
<sequence>MRNNTFLILLISLVFCQANILAQKQFTLKSPDSKIEVNISIGKTIEYSVFHQGDLMLDRSAASMTLGDGFNYGVNAELEKSSTRTINQTIDALIYKKNKIEDRYNELSLKFRGDYSVIFRAYNDGIAYRFVSTSKKPFVVVNEQADFNFPGDTKAFIPYVRDNQSKRAKTGYQNTTFEMQFYNSFENIYEHSLLSEWIKGRLAFSPLVIEGINGKKVCLAEADLMNYPGMYLYNETGGNTLSGVFAPYPDEIKQGGHNMLQGEVYSVEPYIAKFEGATEFPWRAVIISSEDYELANNDMVYKLASPARGDYSWVKPGKVAWDWWNSWNLYGVDFKTGVNNETYKYYIDFASKSGIEYVILDEGWAVNLQADLMQVVPEINLKELIDYAGKKNVGLILWAGYWALNRDMEGICKHYSEMGIKGFKVDFMDRDDQLMVDFHRKGAQIAAKYKMLMDYHGTYKPTGLQRTYPNVINFEGVFGLEQMKWDADTDQVTYDVTMPFIRQVAGPVDYTQGAMRNATKSNYRSVYSEAMSQGTRCRQLAQYIIFESPLNMLCDNPSNYMREKECTEYIASVPTIWDNTISLNGEIGKYISIARKKGDVWYVGSMTNWDARSLELDLSFLGEGRFKGEVFKDGVNAGKAARDYRKEVIDIPVDRKLPVLMAPGGGYVIKIYPVFN</sequence>
<keyword evidence="5 10" id="KW-0326">Glycosidase</keyword>
<dbReference type="InterPro" id="IPR017853">
    <property type="entry name" value="GH"/>
</dbReference>
<evidence type="ECO:0000259" key="9">
    <source>
        <dbReference type="Pfam" id="PF14509"/>
    </source>
</evidence>
<dbReference type="Gene3D" id="2.70.98.10">
    <property type="match status" value="1"/>
</dbReference>
<dbReference type="PANTHER" id="PTHR35803:SF2">
    <property type="entry name" value="RETAINING ALPHA-GALACTOSIDASE"/>
    <property type="match status" value="1"/>
</dbReference>
<dbReference type="InterPro" id="IPR029483">
    <property type="entry name" value="GH97_C"/>
</dbReference>
<comment type="subunit">
    <text evidence="2">Monomer.</text>
</comment>
<dbReference type="Pfam" id="PF14508">
    <property type="entry name" value="GH97_N"/>
    <property type="match status" value="1"/>
</dbReference>
<keyword evidence="6" id="KW-0732">Signal</keyword>
<evidence type="ECO:0000256" key="1">
    <source>
        <dbReference type="ARBA" id="ARBA00001913"/>
    </source>
</evidence>
<dbReference type="Pfam" id="PF10566">
    <property type="entry name" value="Glyco_hydro_97"/>
    <property type="match status" value="1"/>
</dbReference>
<keyword evidence="11" id="KW-1185">Reference proteome</keyword>
<evidence type="ECO:0000259" key="7">
    <source>
        <dbReference type="Pfam" id="PF10566"/>
    </source>
</evidence>
<gene>
    <name evidence="10" type="ORF">ACFO6W_01995</name>
</gene>
<organism evidence="10 11">
    <name type="scientific">Dysgonomonas termitidis</name>
    <dbReference type="NCBI Taxonomy" id="1516126"/>
    <lineage>
        <taxon>Bacteria</taxon>
        <taxon>Pseudomonadati</taxon>
        <taxon>Bacteroidota</taxon>
        <taxon>Bacteroidia</taxon>
        <taxon>Bacteroidales</taxon>
        <taxon>Dysgonomonadaceae</taxon>
        <taxon>Dysgonomonas</taxon>
    </lineage>
</organism>
<evidence type="ECO:0000313" key="10">
    <source>
        <dbReference type="EMBL" id="MFC4672457.1"/>
    </source>
</evidence>
<protein>
    <submittedName>
        <fullName evidence="10">Glycoside hydrolase family 97 protein</fullName>
        <ecNumber evidence="10">3.2.1.-</ecNumber>
    </submittedName>
</protein>
<evidence type="ECO:0000256" key="4">
    <source>
        <dbReference type="ARBA" id="ARBA00022837"/>
    </source>
</evidence>
<feature type="domain" description="Glycosyl-hydrolase 97 catalytic" evidence="7">
    <location>
        <begin position="323"/>
        <end position="477"/>
    </location>
</feature>
<dbReference type="GO" id="GO:0016798">
    <property type="term" value="F:hydrolase activity, acting on glycosyl bonds"/>
    <property type="evidence" value="ECO:0007669"/>
    <property type="project" value="UniProtKB-KW"/>
</dbReference>
<dbReference type="PANTHER" id="PTHR35803">
    <property type="entry name" value="GLUCAN 1,4-ALPHA-GLUCOSIDASE SUSB-RELATED"/>
    <property type="match status" value="1"/>
</dbReference>
<dbReference type="InterPro" id="IPR013785">
    <property type="entry name" value="Aldolase_TIM"/>
</dbReference>
<dbReference type="Gene3D" id="2.60.40.1180">
    <property type="entry name" value="Golgi alpha-mannosidase II"/>
    <property type="match status" value="1"/>
</dbReference>
<evidence type="ECO:0000256" key="2">
    <source>
        <dbReference type="ARBA" id="ARBA00011245"/>
    </source>
</evidence>
<comment type="cofactor">
    <cofactor evidence="1">
        <name>Ca(2+)</name>
        <dbReference type="ChEBI" id="CHEBI:29108"/>
    </cofactor>
</comment>
<feature type="domain" description="Glycosyl-hydrolase 97 C-terminal oligomerisation" evidence="9">
    <location>
        <begin position="577"/>
        <end position="671"/>
    </location>
</feature>
<evidence type="ECO:0000259" key="8">
    <source>
        <dbReference type="Pfam" id="PF14508"/>
    </source>
</evidence>
<dbReference type="InterPro" id="IPR014718">
    <property type="entry name" value="GH-type_carb-bd"/>
</dbReference>
<keyword evidence="4" id="KW-0106">Calcium</keyword>
<evidence type="ECO:0000256" key="3">
    <source>
        <dbReference type="ARBA" id="ARBA00022801"/>
    </source>
</evidence>
<feature type="signal peptide" evidence="6">
    <location>
        <begin position="1"/>
        <end position="22"/>
    </location>
</feature>
<dbReference type="SUPFAM" id="SSF51445">
    <property type="entry name" value="(Trans)glycosidases"/>
    <property type="match status" value="1"/>
</dbReference>
<dbReference type="InterPro" id="IPR029486">
    <property type="entry name" value="GH97_N"/>
</dbReference>
<dbReference type="InterPro" id="IPR013780">
    <property type="entry name" value="Glyco_hydro_b"/>
</dbReference>
<evidence type="ECO:0000256" key="6">
    <source>
        <dbReference type="SAM" id="SignalP"/>
    </source>
</evidence>
<dbReference type="RefSeq" id="WP_379993628.1">
    <property type="nucleotide sequence ID" value="NZ_JBHSGN010000011.1"/>
</dbReference>
<dbReference type="InterPro" id="IPR052720">
    <property type="entry name" value="Glycosyl_hydrolase_97"/>
</dbReference>